<proteinExistence type="predicted"/>
<feature type="domain" description="Putative Flp pilus-assembly TadG-like N-terminal" evidence="2">
    <location>
        <begin position="9"/>
        <end position="54"/>
    </location>
</feature>
<dbReference type="EMBL" id="CP016172">
    <property type="protein sequence ID" value="ANN78572.1"/>
    <property type="molecule type" value="Genomic_DNA"/>
</dbReference>
<evidence type="ECO:0000256" key="1">
    <source>
        <dbReference type="SAM" id="Phobius"/>
    </source>
</evidence>
<evidence type="ECO:0000313" key="4">
    <source>
        <dbReference type="Proteomes" id="UP000091926"/>
    </source>
</evidence>
<gene>
    <name evidence="3" type="ORF">BAU07_16940</name>
</gene>
<name>A0A193GEU2_9BORD</name>
<keyword evidence="1" id="KW-0812">Transmembrane</keyword>
<reference evidence="3 4" key="1">
    <citation type="submission" date="2016-06" db="EMBL/GenBank/DDBJ databases">
        <title>Complete genome sequences of Bordetella bronchialis and Bordetella flabilis.</title>
        <authorList>
            <person name="LiPuma J.J."/>
            <person name="Spilker T."/>
        </authorList>
    </citation>
    <scope>NUCLEOTIDE SEQUENCE [LARGE SCALE GENOMIC DNA]</scope>
    <source>
        <strain evidence="3 4">AU10664</strain>
    </source>
</reference>
<accession>A0A193GEU2</accession>
<organism evidence="3 4">
    <name type="scientific">Bordetella flabilis</name>
    <dbReference type="NCBI Taxonomy" id="463014"/>
    <lineage>
        <taxon>Bacteria</taxon>
        <taxon>Pseudomonadati</taxon>
        <taxon>Pseudomonadota</taxon>
        <taxon>Betaproteobacteria</taxon>
        <taxon>Burkholderiales</taxon>
        <taxon>Alcaligenaceae</taxon>
        <taxon>Bordetella</taxon>
    </lineage>
</organism>
<keyword evidence="1" id="KW-1133">Transmembrane helix</keyword>
<keyword evidence="4" id="KW-1185">Reference proteome</keyword>
<dbReference type="STRING" id="463014.BAU07_16940"/>
<feature type="transmembrane region" description="Helical" evidence="1">
    <location>
        <begin position="12"/>
        <end position="32"/>
    </location>
</feature>
<keyword evidence="1" id="KW-0472">Membrane</keyword>
<dbReference type="OrthoDB" id="5493674at2"/>
<protein>
    <recommendedName>
        <fullName evidence="2">Putative Flp pilus-assembly TadG-like N-terminal domain-containing protein</fullName>
    </recommendedName>
</protein>
<dbReference type="Pfam" id="PF13400">
    <property type="entry name" value="Tad"/>
    <property type="match status" value="1"/>
</dbReference>
<dbReference type="RefSeq" id="WP_066659825.1">
    <property type="nucleotide sequence ID" value="NZ_CBCSCL010000018.1"/>
</dbReference>
<dbReference type="AlphaFoldDB" id="A0A193GEU2"/>
<dbReference type="KEGG" id="bfz:BAU07_16940"/>
<evidence type="ECO:0000313" key="3">
    <source>
        <dbReference type="EMBL" id="ANN78572.1"/>
    </source>
</evidence>
<dbReference type="InterPro" id="IPR028087">
    <property type="entry name" value="Tad_N"/>
</dbReference>
<dbReference type="Proteomes" id="UP000091926">
    <property type="component" value="Chromosome"/>
</dbReference>
<sequence>MTPRQRTRGQALPLALGLAALGALSLVVLYNLGQTIAARTRLTHTADAAAYSGALVQARALNLLAYINRAQIAHQVAMAHLVTLATWTQFGQAERQRLLRGNPPAALIAMLFGPVHGQAYASAAAGIDGAALVDEFERAYASHDAHVHQVLAAATRATIADLPASRQRAMQAVVRANYPEFQAPGNGHDRHDGEGQRDRLSMRVLADEWPGFVQRYAGNGRGGFRAMILGATERYGFLAPRNGIARNAWPVSFRCPERRHELRRRGATTLGRDGTWRSVDTQSFHKLRSNKYIGCYYREYAMGWGKADGRFDRRGGDGDAVAMDAPADFSRQDFWRWVRQHTSWDIVNGVSNPLAYAYAVQAATRWRGGGQPAYAEVSQVRRAARFVLRLAQPAPLLATTDAGSTIASPQGRLAYAGLRREDQVSVTSAAETYFVRPVARQDGSVELATLFRPYWQARLAPRRRGLTGTEPRHAP</sequence>
<evidence type="ECO:0000259" key="2">
    <source>
        <dbReference type="Pfam" id="PF13400"/>
    </source>
</evidence>